<dbReference type="InterPro" id="IPR036116">
    <property type="entry name" value="FN3_sf"/>
</dbReference>
<dbReference type="EMBL" id="JBAMIC010000010">
    <property type="protein sequence ID" value="KAK7102949.1"/>
    <property type="molecule type" value="Genomic_DNA"/>
</dbReference>
<evidence type="ECO:0000256" key="1">
    <source>
        <dbReference type="ARBA" id="ARBA00004167"/>
    </source>
</evidence>
<dbReference type="Proteomes" id="UP001374579">
    <property type="component" value="Unassembled WGS sequence"/>
</dbReference>
<dbReference type="PRINTS" id="PR00019">
    <property type="entry name" value="LEURICHRPT"/>
</dbReference>
<evidence type="ECO:0000313" key="13">
    <source>
        <dbReference type="EMBL" id="KAK7102949.1"/>
    </source>
</evidence>
<dbReference type="SUPFAM" id="SSF48726">
    <property type="entry name" value="Immunoglobulin"/>
    <property type="match status" value="1"/>
</dbReference>
<keyword evidence="7 10" id="KW-0472">Membrane</keyword>
<comment type="caution">
    <text evidence="13">The sequence shown here is derived from an EMBL/GenBank/DDBJ whole genome shotgun (WGS) entry which is preliminary data.</text>
</comment>
<dbReference type="SUPFAM" id="SSF49265">
    <property type="entry name" value="Fibronectin type III"/>
    <property type="match status" value="1"/>
</dbReference>
<dbReference type="PANTHER" id="PTHR24369:SF210">
    <property type="entry name" value="CHAOPTIN-RELATED"/>
    <property type="match status" value="1"/>
</dbReference>
<feature type="transmembrane region" description="Helical" evidence="10">
    <location>
        <begin position="665"/>
        <end position="685"/>
    </location>
</feature>
<keyword evidence="6 10" id="KW-1133">Transmembrane helix</keyword>
<name>A0AAN9GCY2_9CAEN</name>
<dbReference type="InterPro" id="IPR013783">
    <property type="entry name" value="Ig-like_fold"/>
</dbReference>
<evidence type="ECO:0000256" key="6">
    <source>
        <dbReference type="ARBA" id="ARBA00022989"/>
    </source>
</evidence>
<dbReference type="Gene3D" id="2.60.40.10">
    <property type="entry name" value="Immunoglobulins"/>
    <property type="match status" value="2"/>
</dbReference>
<keyword evidence="5" id="KW-0677">Repeat</keyword>
<dbReference type="InterPro" id="IPR001611">
    <property type="entry name" value="Leu-rich_rpt"/>
</dbReference>
<dbReference type="InterPro" id="IPR036179">
    <property type="entry name" value="Ig-like_dom_sf"/>
</dbReference>
<dbReference type="FunFam" id="2.60.40.10:FF:000032">
    <property type="entry name" value="palladin isoform X1"/>
    <property type="match status" value="1"/>
</dbReference>
<dbReference type="SUPFAM" id="SSF52058">
    <property type="entry name" value="L domain-like"/>
    <property type="match status" value="1"/>
</dbReference>
<keyword evidence="9" id="KW-0393">Immunoglobulin domain</keyword>
<dbReference type="Pfam" id="PF07679">
    <property type="entry name" value="I-set"/>
    <property type="match status" value="1"/>
</dbReference>
<dbReference type="AlphaFoldDB" id="A0AAN9GCY2"/>
<dbReference type="PANTHER" id="PTHR24369">
    <property type="entry name" value="ANTIGEN BSP, PUTATIVE-RELATED"/>
    <property type="match status" value="1"/>
</dbReference>
<dbReference type="Gene3D" id="3.80.10.10">
    <property type="entry name" value="Ribonuclease Inhibitor"/>
    <property type="match status" value="3"/>
</dbReference>
<dbReference type="SMART" id="SM00409">
    <property type="entry name" value="IG"/>
    <property type="match status" value="1"/>
</dbReference>
<dbReference type="Pfam" id="PF13855">
    <property type="entry name" value="LRR_8"/>
    <property type="match status" value="3"/>
</dbReference>
<dbReference type="InterPro" id="IPR013098">
    <property type="entry name" value="Ig_I-set"/>
</dbReference>
<protein>
    <recommendedName>
        <fullName evidence="12">Ig-like domain-containing protein</fullName>
    </recommendedName>
</protein>
<feature type="chain" id="PRO_5042878884" description="Ig-like domain-containing protein" evidence="11">
    <location>
        <begin position="41"/>
        <end position="735"/>
    </location>
</feature>
<proteinExistence type="predicted"/>
<keyword evidence="14" id="KW-1185">Reference proteome</keyword>
<evidence type="ECO:0000256" key="11">
    <source>
        <dbReference type="SAM" id="SignalP"/>
    </source>
</evidence>
<keyword evidence="2" id="KW-0433">Leucine-rich repeat</keyword>
<evidence type="ECO:0000256" key="9">
    <source>
        <dbReference type="ARBA" id="ARBA00023319"/>
    </source>
</evidence>
<feature type="domain" description="Ig-like" evidence="12">
    <location>
        <begin position="455"/>
        <end position="545"/>
    </location>
</feature>
<dbReference type="InterPro" id="IPR003598">
    <property type="entry name" value="Ig_sub2"/>
</dbReference>
<dbReference type="PROSITE" id="PS50835">
    <property type="entry name" value="IG_LIKE"/>
    <property type="match status" value="1"/>
</dbReference>
<dbReference type="SMART" id="SM00369">
    <property type="entry name" value="LRR_TYP"/>
    <property type="match status" value="8"/>
</dbReference>
<evidence type="ECO:0000256" key="5">
    <source>
        <dbReference type="ARBA" id="ARBA00022737"/>
    </source>
</evidence>
<comment type="subcellular location">
    <subcellularLocation>
        <location evidence="1">Membrane</location>
        <topology evidence="1">Single-pass membrane protein</topology>
    </subcellularLocation>
</comment>
<evidence type="ECO:0000256" key="2">
    <source>
        <dbReference type="ARBA" id="ARBA00022614"/>
    </source>
</evidence>
<dbReference type="InterPro" id="IPR032675">
    <property type="entry name" value="LRR_dom_sf"/>
</dbReference>
<dbReference type="InterPro" id="IPR050541">
    <property type="entry name" value="LRR_TM_domain-containing"/>
</dbReference>
<keyword evidence="3 10" id="KW-0812">Transmembrane</keyword>
<evidence type="ECO:0000256" key="8">
    <source>
        <dbReference type="ARBA" id="ARBA00023157"/>
    </source>
</evidence>
<evidence type="ECO:0000313" key="14">
    <source>
        <dbReference type="Proteomes" id="UP001374579"/>
    </source>
</evidence>
<dbReference type="GO" id="GO:0005886">
    <property type="term" value="C:plasma membrane"/>
    <property type="evidence" value="ECO:0007669"/>
    <property type="project" value="TreeGrafter"/>
</dbReference>
<reference evidence="13 14" key="1">
    <citation type="submission" date="2024-02" db="EMBL/GenBank/DDBJ databases">
        <title>Chromosome-scale genome assembly of the rough periwinkle Littorina saxatilis.</title>
        <authorList>
            <person name="De Jode A."/>
            <person name="Faria R."/>
            <person name="Formenti G."/>
            <person name="Sims Y."/>
            <person name="Smith T.P."/>
            <person name="Tracey A."/>
            <person name="Wood J.M.D."/>
            <person name="Zagrodzka Z.B."/>
            <person name="Johannesson K."/>
            <person name="Butlin R.K."/>
            <person name="Leder E.H."/>
        </authorList>
    </citation>
    <scope>NUCLEOTIDE SEQUENCE [LARGE SCALE GENOMIC DNA]</scope>
    <source>
        <strain evidence="13">Snail1</strain>
        <tissue evidence="13">Muscle</tissue>
    </source>
</reference>
<feature type="signal peptide" evidence="11">
    <location>
        <begin position="1"/>
        <end position="40"/>
    </location>
</feature>
<sequence length="735" mass="81485">MKCDGLTAVGMRRRAVWQVNVPLLLLLLVMVSFTPPPSDALVHDGGWSPEEEDMPPCPTSCDCSFSTFPSFPRPLLTVNCTGAGLNDFPADTPNTTEALLLAHNRLLNLSSLPALPSLRLLDLSHNHIGYLANHWVFEHMGLLVHLDLSGNNLRTLQHGSFSGLHSLDVLDLSDNNIKTVELHAFGGLNHLSVLRLGHNELYELKRPWLLSMTSLGELYVQGNYISVIESRTFDKITSLLHLDLSDNALRRVSENGFLGLHHVKVCNLSDNDFVTIPTKELRRLSSLDILLLDGIKITRLREGDFEDMAVSSISLSFLPKLTVVHKGAFSNMSQLRTLQLHDNPQLLFIHPHAFSGVPLLHRLLVHNNQLITLSLSIKDSLPTLDELHLYHNPLHCDCNIFWLKRDMVSVYVEVNGTETSYIKDADKLVCNSPEVNSNVLLSTIPLQMMSPVCAPTTLPFFSDSVNVSIGDDLRLECQAIGVPEPTLFWTLPDGQTVNSSSDTLGVLSQDNTVLTLTGVQVSDAGTYACRANNSISYDISSTAVTVRNKDLRLAVTDHANDYITVAWIGSIPRPQMAHFQILYRKNDGSGGGESAGVGSEGEEWERVYLHGRMHRCTLIGLKPMTSYEICLVYRETYSVQCRNFTTDHRVALAQPAITRVDMTRVVASVCAVVGVLLVLCLARVLTRRLRRRKDYQDPLKEGGEMDKIPLEPIDHRAPGTPLCSSRTALLPNSQI</sequence>
<dbReference type="InterPro" id="IPR007110">
    <property type="entry name" value="Ig-like_dom"/>
</dbReference>
<dbReference type="InterPro" id="IPR003591">
    <property type="entry name" value="Leu-rich_rpt_typical-subtyp"/>
</dbReference>
<keyword evidence="8" id="KW-1015">Disulfide bond</keyword>
<accession>A0AAN9GCY2</accession>
<dbReference type="PROSITE" id="PS51450">
    <property type="entry name" value="LRR"/>
    <property type="match status" value="2"/>
</dbReference>
<dbReference type="CDD" id="cd00096">
    <property type="entry name" value="Ig"/>
    <property type="match status" value="1"/>
</dbReference>
<evidence type="ECO:0000256" key="10">
    <source>
        <dbReference type="SAM" id="Phobius"/>
    </source>
</evidence>
<dbReference type="InterPro" id="IPR003599">
    <property type="entry name" value="Ig_sub"/>
</dbReference>
<organism evidence="13 14">
    <name type="scientific">Littorina saxatilis</name>
    <dbReference type="NCBI Taxonomy" id="31220"/>
    <lineage>
        <taxon>Eukaryota</taxon>
        <taxon>Metazoa</taxon>
        <taxon>Spiralia</taxon>
        <taxon>Lophotrochozoa</taxon>
        <taxon>Mollusca</taxon>
        <taxon>Gastropoda</taxon>
        <taxon>Caenogastropoda</taxon>
        <taxon>Littorinimorpha</taxon>
        <taxon>Littorinoidea</taxon>
        <taxon>Littorinidae</taxon>
        <taxon>Littorina</taxon>
    </lineage>
</organism>
<evidence type="ECO:0000259" key="12">
    <source>
        <dbReference type="PROSITE" id="PS50835"/>
    </source>
</evidence>
<evidence type="ECO:0000256" key="4">
    <source>
        <dbReference type="ARBA" id="ARBA00022729"/>
    </source>
</evidence>
<gene>
    <name evidence="13" type="ORF">V1264_021099</name>
</gene>
<evidence type="ECO:0000256" key="7">
    <source>
        <dbReference type="ARBA" id="ARBA00023136"/>
    </source>
</evidence>
<evidence type="ECO:0000256" key="3">
    <source>
        <dbReference type="ARBA" id="ARBA00022692"/>
    </source>
</evidence>
<keyword evidence="4 11" id="KW-0732">Signal</keyword>
<dbReference type="SMART" id="SM00408">
    <property type="entry name" value="IGc2"/>
    <property type="match status" value="1"/>
</dbReference>